<dbReference type="GO" id="GO:0000723">
    <property type="term" value="P:telomere maintenance"/>
    <property type="evidence" value="ECO:0007669"/>
    <property type="project" value="TreeGrafter"/>
</dbReference>
<dbReference type="WBParaSite" id="TREG1_74930.1">
    <property type="protein sequence ID" value="TREG1_74930.1"/>
    <property type="gene ID" value="TREG1_74930"/>
</dbReference>
<dbReference type="PANTHER" id="PTHR46457">
    <property type="entry name" value="DNA REPAIR PROTEIN RAD51 HOMOLOG 4"/>
    <property type="match status" value="1"/>
</dbReference>
<dbReference type="InterPro" id="IPR027417">
    <property type="entry name" value="P-loop_NTPase"/>
</dbReference>
<feature type="compositionally biased region" description="Polar residues" evidence="3">
    <location>
        <begin position="78"/>
        <end position="89"/>
    </location>
</feature>
<keyword evidence="2" id="KW-0539">Nucleus</keyword>
<evidence type="ECO:0000256" key="1">
    <source>
        <dbReference type="ARBA" id="ARBA00004123"/>
    </source>
</evidence>
<dbReference type="GO" id="GO:0005815">
    <property type="term" value="C:microtubule organizing center"/>
    <property type="evidence" value="ECO:0007669"/>
    <property type="project" value="TreeGrafter"/>
</dbReference>
<organism evidence="5 6">
    <name type="scientific">Trichobilharzia regenti</name>
    <name type="common">Nasal bird schistosome</name>
    <dbReference type="NCBI Taxonomy" id="157069"/>
    <lineage>
        <taxon>Eukaryota</taxon>
        <taxon>Metazoa</taxon>
        <taxon>Spiralia</taxon>
        <taxon>Lophotrochozoa</taxon>
        <taxon>Platyhelminthes</taxon>
        <taxon>Trematoda</taxon>
        <taxon>Digenea</taxon>
        <taxon>Strigeidida</taxon>
        <taxon>Schistosomatoidea</taxon>
        <taxon>Schistosomatidae</taxon>
        <taxon>Trichobilharzia</taxon>
    </lineage>
</organism>
<dbReference type="PANTHER" id="PTHR46457:SF1">
    <property type="entry name" value="DNA REPAIR PROTEIN RAD51 HOMOLOG 4"/>
    <property type="match status" value="1"/>
</dbReference>
<evidence type="ECO:0000313" key="5">
    <source>
        <dbReference type="Proteomes" id="UP000050795"/>
    </source>
</evidence>
<dbReference type="Proteomes" id="UP000050795">
    <property type="component" value="Unassembled WGS sequence"/>
</dbReference>
<dbReference type="GO" id="GO:0000400">
    <property type="term" value="F:four-way junction DNA binding"/>
    <property type="evidence" value="ECO:0007669"/>
    <property type="project" value="TreeGrafter"/>
</dbReference>
<dbReference type="GO" id="GO:0140664">
    <property type="term" value="F:ATP-dependent DNA damage sensor activity"/>
    <property type="evidence" value="ECO:0007669"/>
    <property type="project" value="InterPro"/>
</dbReference>
<dbReference type="SUPFAM" id="SSF52540">
    <property type="entry name" value="P-loop containing nucleoside triphosphate hydrolases"/>
    <property type="match status" value="1"/>
</dbReference>
<evidence type="ECO:0000256" key="3">
    <source>
        <dbReference type="SAM" id="MobiDB-lite"/>
    </source>
</evidence>
<evidence type="ECO:0000256" key="2">
    <source>
        <dbReference type="ARBA" id="ARBA00023242"/>
    </source>
</evidence>
<feature type="region of interest" description="Disordered" evidence="3">
    <location>
        <begin position="61"/>
        <end position="112"/>
    </location>
</feature>
<proteinExistence type="predicted"/>
<keyword evidence="5" id="KW-1185">Reference proteome</keyword>
<comment type="subcellular location">
    <subcellularLocation>
        <location evidence="1">Nucleus</location>
    </subcellularLocation>
</comment>
<dbReference type="Pfam" id="PF08423">
    <property type="entry name" value="Rad51"/>
    <property type="match status" value="1"/>
</dbReference>
<dbReference type="InterPro" id="IPR051988">
    <property type="entry name" value="HRR_RAD51_Paralog"/>
</dbReference>
<dbReference type="InterPro" id="IPR013632">
    <property type="entry name" value="Rad51_C"/>
</dbReference>
<dbReference type="GO" id="GO:0005657">
    <property type="term" value="C:replication fork"/>
    <property type="evidence" value="ECO:0007669"/>
    <property type="project" value="TreeGrafter"/>
</dbReference>
<protein>
    <recommendedName>
        <fullName evidence="4">RecA family profile 1 domain-containing protein</fullName>
    </recommendedName>
</protein>
<feature type="compositionally biased region" description="Low complexity" evidence="3">
    <location>
        <begin position="61"/>
        <end position="76"/>
    </location>
</feature>
<name>A0AA85K5N5_TRIRE</name>
<dbReference type="GO" id="GO:0007131">
    <property type="term" value="P:reciprocal meiotic recombination"/>
    <property type="evidence" value="ECO:0007669"/>
    <property type="project" value="TreeGrafter"/>
</dbReference>
<dbReference type="GO" id="GO:0033063">
    <property type="term" value="C:Rad51B-Rad51C-Rad51D-XRCC2 complex"/>
    <property type="evidence" value="ECO:0007669"/>
    <property type="project" value="TreeGrafter"/>
</dbReference>
<dbReference type="InterPro" id="IPR020588">
    <property type="entry name" value="RecA_ATP-bd"/>
</dbReference>
<dbReference type="PROSITE" id="PS50162">
    <property type="entry name" value="RECA_2"/>
    <property type="match status" value="1"/>
</dbReference>
<dbReference type="GO" id="GO:0000724">
    <property type="term" value="P:double-strand break repair via homologous recombination"/>
    <property type="evidence" value="ECO:0007669"/>
    <property type="project" value="TreeGrafter"/>
</dbReference>
<dbReference type="Gene3D" id="3.40.50.300">
    <property type="entry name" value="P-loop containing nucleotide triphosphate hydrolases"/>
    <property type="match status" value="1"/>
</dbReference>
<evidence type="ECO:0000313" key="6">
    <source>
        <dbReference type="WBParaSite" id="TREG1_74930.1"/>
    </source>
</evidence>
<reference evidence="5" key="1">
    <citation type="submission" date="2022-06" db="EMBL/GenBank/DDBJ databases">
        <authorList>
            <person name="Berger JAMES D."/>
            <person name="Berger JAMES D."/>
        </authorList>
    </citation>
    <scope>NUCLEOTIDE SEQUENCE [LARGE SCALE GENOMIC DNA]</scope>
</reference>
<sequence length="450" mass="49828">MLEGESIEIIASKIHRLQKSHFTDQPLLPLLLLSDQNSLNQDNFPVGVNCTNNTYTTTTTTTNSISASSSNHSKGNAGSIQGRNTSSSVHQHHVKDSPKSNAASLLKPNADTKERSSLQRLLTAYWCPKSITAQTLLEETRHLQYFSTGIESLDKLLGGRGLKTGEITEVIGKSSTCKTQLCLSVCASVLHNCRTTSIVYLDTKGDFLPDRLKEYLIKKRSQKSLSVSTSWNQDSLPHRQADDIKQCLTRIRHCSVPTINHLIDALTTIRMYISKSQSNQYTSSSHIHKFFSNCKLVIIDSLAMPYLIYMATLPQLAVSQLALTITEIQRLAALNHCSLLVTNHARSSFSNAFKDQHNTASSTAVFTTPATASSSSSSSLPPSIGCLGVNWSLIPHHRILFECATQSLVQMMPMKIKATLIKSVYNRKKNQFNHCTIQKCNPEIICEFNV</sequence>
<reference evidence="6" key="2">
    <citation type="submission" date="2023-11" db="UniProtKB">
        <authorList>
            <consortium name="WormBaseParasite"/>
        </authorList>
    </citation>
    <scope>IDENTIFICATION</scope>
</reference>
<feature type="domain" description="RecA family profile 1" evidence="4">
    <location>
        <begin position="142"/>
        <end position="345"/>
    </location>
</feature>
<dbReference type="GO" id="GO:0042148">
    <property type="term" value="P:DNA strand invasion"/>
    <property type="evidence" value="ECO:0007669"/>
    <property type="project" value="TreeGrafter"/>
</dbReference>
<accession>A0AA85K5N5</accession>
<dbReference type="AlphaFoldDB" id="A0AA85K5N5"/>
<dbReference type="GO" id="GO:0003697">
    <property type="term" value="F:single-stranded DNA binding"/>
    <property type="evidence" value="ECO:0007669"/>
    <property type="project" value="TreeGrafter"/>
</dbReference>
<evidence type="ECO:0000259" key="4">
    <source>
        <dbReference type="PROSITE" id="PS50162"/>
    </source>
</evidence>
<dbReference type="GO" id="GO:0005524">
    <property type="term" value="F:ATP binding"/>
    <property type="evidence" value="ECO:0007669"/>
    <property type="project" value="InterPro"/>
</dbReference>